<evidence type="ECO:0000256" key="3">
    <source>
        <dbReference type="ARBA" id="ARBA00022777"/>
    </source>
</evidence>
<dbReference type="Pfam" id="PF04265">
    <property type="entry name" value="TPK_B1_binding"/>
    <property type="match status" value="1"/>
</dbReference>
<keyword evidence="1 7" id="KW-0808">Transferase</keyword>
<dbReference type="SMART" id="SM00983">
    <property type="entry name" value="TPK_B1_binding"/>
    <property type="match status" value="1"/>
</dbReference>
<keyword evidence="2" id="KW-0547">Nucleotide-binding</keyword>
<protein>
    <recommendedName>
        <fullName evidence="5">Thiamine diphosphokinase</fullName>
        <ecNumber evidence="5">2.7.6.2</ecNumber>
    </recommendedName>
</protein>
<proteinExistence type="predicted"/>
<name>A0A4R6A0V1_9RHOB</name>
<dbReference type="InterPro" id="IPR036371">
    <property type="entry name" value="TPK_B1-bd_sf"/>
</dbReference>
<dbReference type="GO" id="GO:0005524">
    <property type="term" value="F:ATP binding"/>
    <property type="evidence" value="ECO:0007669"/>
    <property type="project" value="UniProtKB-KW"/>
</dbReference>
<evidence type="ECO:0000256" key="5">
    <source>
        <dbReference type="NCBIfam" id="TIGR01378"/>
    </source>
</evidence>
<evidence type="ECO:0000256" key="1">
    <source>
        <dbReference type="ARBA" id="ARBA00022679"/>
    </source>
</evidence>
<dbReference type="GO" id="GO:0006772">
    <property type="term" value="P:thiamine metabolic process"/>
    <property type="evidence" value="ECO:0007669"/>
    <property type="project" value="UniProtKB-UniRule"/>
</dbReference>
<dbReference type="Gene3D" id="3.40.50.10240">
    <property type="entry name" value="Thiamin pyrophosphokinase, catalytic domain"/>
    <property type="match status" value="1"/>
</dbReference>
<gene>
    <name evidence="7" type="ORF">E2L08_13655</name>
</gene>
<evidence type="ECO:0000256" key="2">
    <source>
        <dbReference type="ARBA" id="ARBA00022741"/>
    </source>
</evidence>
<dbReference type="GO" id="GO:0004788">
    <property type="term" value="F:thiamine diphosphokinase activity"/>
    <property type="evidence" value="ECO:0007669"/>
    <property type="project" value="UniProtKB-UniRule"/>
</dbReference>
<keyword evidence="4" id="KW-0067">ATP-binding</keyword>
<dbReference type="GO" id="GO:0009229">
    <property type="term" value="P:thiamine diphosphate biosynthetic process"/>
    <property type="evidence" value="ECO:0007669"/>
    <property type="project" value="InterPro"/>
</dbReference>
<dbReference type="AlphaFoldDB" id="A0A4R6A0V1"/>
<dbReference type="CDD" id="cd07995">
    <property type="entry name" value="TPK"/>
    <property type="match status" value="1"/>
</dbReference>
<dbReference type="InterPro" id="IPR007373">
    <property type="entry name" value="Thiamin_PyroPKinase_B1-bd"/>
</dbReference>
<dbReference type="InterPro" id="IPR007371">
    <property type="entry name" value="TPK_catalytic"/>
</dbReference>
<comment type="caution">
    <text evidence="7">The sequence shown here is derived from an EMBL/GenBank/DDBJ whole genome shotgun (WGS) entry which is preliminary data.</text>
</comment>
<keyword evidence="3 7" id="KW-0418">Kinase</keyword>
<dbReference type="InterPro" id="IPR006282">
    <property type="entry name" value="Thi_PPkinase"/>
</dbReference>
<keyword evidence="8" id="KW-1185">Reference proteome</keyword>
<dbReference type="SUPFAM" id="SSF63999">
    <property type="entry name" value="Thiamin pyrophosphokinase, catalytic domain"/>
    <property type="match status" value="1"/>
</dbReference>
<dbReference type="EMBL" id="SNAA01000017">
    <property type="protein sequence ID" value="TDL76285.1"/>
    <property type="molecule type" value="Genomic_DNA"/>
</dbReference>
<accession>A0A4R6A0V1</accession>
<dbReference type="SUPFAM" id="SSF63862">
    <property type="entry name" value="Thiamin pyrophosphokinase, substrate-binding domain"/>
    <property type="match status" value="1"/>
</dbReference>
<dbReference type="OrthoDB" id="7057856at2"/>
<dbReference type="InterPro" id="IPR036759">
    <property type="entry name" value="TPK_catalytic_sf"/>
</dbReference>
<evidence type="ECO:0000313" key="8">
    <source>
        <dbReference type="Proteomes" id="UP000295701"/>
    </source>
</evidence>
<dbReference type="Proteomes" id="UP000295701">
    <property type="component" value="Unassembled WGS sequence"/>
</dbReference>
<dbReference type="GO" id="GO:0030975">
    <property type="term" value="F:thiamine binding"/>
    <property type="evidence" value="ECO:0007669"/>
    <property type="project" value="InterPro"/>
</dbReference>
<organism evidence="7 8">
    <name type="scientific">Palleronia sediminis</name>
    <dbReference type="NCBI Taxonomy" id="2547833"/>
    <lineage>
        <taxon>Bacteria</taxon>
        <taxon>Pseudomonadati</taxon>
        <taxon>Pseudomonadota</taxon>
        <taxon>Alphaproteobacteria</taxon>
        <taxon>Rhodobacterales</taxon>
        <taxon>Roseobacteraceae</taxon>
        <taxon>Palleronia</taxon>
    </lineage>
</organism>
<feature type="domain" description="Thiamin pyrophosphokinase thiamin-binding" evidence="6">
    <location>
        <begin position="153"/>
        <end position="212"/>
    </location>
</feature>
<evidence type="ECO:0000259" key="6">
    <source>
        <dbReference type="SMART" id="SM00983"/>
    </source>
</evidence>
<dbReference type="PANTHER" id="PTHR41299">
    <property type="entry name" value="THIAMINE PYROPHOSPHOKINASE"/>
    <property type="match status" value="1"/>
</dbReference>
<dbReference type="EC" id="2.7.6.2" evidence="5"/>
<dbReference type="PANTHER" id="PTHR41299:SF1">
    <property type="entry name" value="THIAMINE PYROPHOSPHOKINASE"/>
    <property type="match status" value="1"/>
</dbReference>
<dbReference type="GO" id="GO:0016301">
    <property type="term" value="F:kinase activity"/>
    <property type="evidence" value="ECO:0007669"/>
    <property type="project" value="UniProtKB-KW"/>
</dbReference>
<evidence type="ECO:0000313" key="7">
    <source>
        <dbReference type="EMBL" id="TDL76285.1"/>
    </source>
</evidence>
<dbReference type="InterPro" id="IPR053149">
    <property type="entry name" value="TPK"/>
</dbReference>
<dbReference type="NCBIfam" id="TIGR01378">
    <property type="entry name" value="thi_PPkinase"/>
    <property type="match status" value="1"/>
</dbReference>
<evidence type="ECO:0000256" key="4">
    <source>
        <dbReference type="ARBA" id="ARBA00022840"/>
    </source>
</evidence>
<dbReference type="Pfam" id="PF04263">
    <property type="entry name" value="TPK_catalytic"/>
    <property type="match status" value="1"/>
</dbReference>
<reference evidence="7 8" key="1">
    <citation type="submission" date="2019-03" db="EMBL/GenBank/DDBJ databases">
        <title>Primorskyibacter sp. SS33 isolated from sediments.</title>
        <authorList>
            <person name="Xunke S."/>
        </authorList>
    </citation>
    <scope>NUCLEOTIDE SEQUENCE [LARGE SCALE GENOMIC DNA]</scope>
    <source>
        <strain evidence="7 8">SS33</strain>
    </source>
</reference>
<sequence length="239" mass="24824">MWPLLGQRVVSGTISDRFREAGPVTLLGGGPVSQGDLDWALARAPALYAADGGAEHALAANLVPRAVIGDLDSLTGTARARLPGRIIEVAEQETTDFEKCLQRIDAPLVVALGFIGARTDHTLAALAVTLRHGRPVLLLGPNDCGFACPREFGIDLPAGMRVSLFPFAPVTGRSEGLRWPIDGLVLSPLGRLGTSNEATGPVKIALDGGGVAMLLPTSARDAALAALSPTGCRAPRLPF</sequence>